<evidence type="ECO:0000256" key="4">
    <source>
        <dbReference type="ARBA" id="ARBA00022670"/>
    </source>
</evidence>
<organism evidence="11 12">
    <name type="scientific">Cotesia glomerata</name>
    <name type="common">Lepidopteran parasitic wasp</name>
    <name type="synonym">Apanteles glomeratus</name>
    <dbReference type="NCBI Taxonomy" id="32391"/>
    <lineage>
        <taxon>Eukaryota</taxon>
        <taxon>Metazoa</taxon>
        <taxon>Ecdysozoa</taxon>
        <taxon>Arthropoda</taxon>
        <taxon>Hexapoda</taxon>
        <taxon>Insecta</taxon>
        <taxon>Pterygota</taxon>
        <taxon>Neoptera</taxon>
        <taxon>Endopterygota</taxon>
        <taxon>Hymenoptera</taxon>
        <taxon>Apocrita</taxon>
        <taxon>Ichneumonoidea</taxon>
        <taxon>Braconidae</taxon>
        <taxon>Microgastrinae</taxon>
        <taxon>Cotesia</taxon>
    </lineage>
</organism>
<dbReference type="PROSITE" id="PS51885">
    <property type="entry name" value="NEPRILYSIN"/>
    <property type="match status" value="1"/>
</dbReference>
<keyword evidence="8" id="KW-0482">Metalloprotease</keyword>
<dbReference type="PANTHER" id="PTHR11733">
    <property type="entry name" value="ZINC METALLOPROTEASE FAMILY M13 NEPRILYSIN-RELATED"/>
    <property type="match status" value="1"/>
</dbReference>
<comment type="similarity">
    <text evidence="3">Belongs to the peptidase M13 family.</text>
</comment>
<protein>
    <submittedName>
        <fullName evidence="11">Uncharacterized protein</fullName>
    </submittedName>
</protein>
<gene>
    <name evidence="11" type="ORF">KQX54_017469</name>
</gene>
<evidence type="ECO:0000256" key="7">
    <source>
        <dbReference type="ARBA" id="ARBA00022833"/>
    </source>
</evidence>
<evidence type="ECO:0000313" key="12">
    <source>
        <dbReference type="Proteomes" id="UP000826195"/>
    </source>
</evidence>
<accession>A0AAV7HKR4</accession>
<evidence type="ECO:0000256" key="6">
    <source>
        <dbReference type="ARBA" id="ARBA00022801"/>
    </source>
</evidence>
<comment type="caution">
    <text evidence="11">The sequence shown here is derived from an EMBL/GenBank/DDBJ whole genome shotgun (WGS) entry which is preliminary data.</text>
</comment>
<keyword evidence="6" id="KW-0378">Hydrolase</keyword>
<keyword evidence="5" id="KW-0479">Metal-binding</keyword>
<comment type="subcellular location">
    <subcellularLocation>
        <location evidence="2">Cell membrane</location>
        <topology evidence="2">Single-pass type II membrane protein</topology>
    </subcellularLocation>
</comment>
<feature type="domain" description="Peptidase M13 C-terminal" evidence="9">
    <location>
        <begin position="123"/>
        <end position="332"/>
    </location>
</feature>
<evidence type="ECO:0000256" key="3">
    <source>
        <dbReference type="ARBA" id="ARBA00007357"/>
    </source>
</evidence>
<dbReference type="InterPro" id="IPR024079">
    <property type="entry name" value="MetalloPept_cat_dom_sf"/>
</dbReference>
<dbReference type="GO" id="GO:0005886">
    <property type="term" value="C:plasma membrane"/>
    <property type="evidence" value="ECO:0007669"/>
    <property type="project" value="UniProtKB-SubCell"/>
</dbReference>
<dbReference type="Pfam" id="PF01431">
    <property type="entry name" value="Peptidase_M13"/>
    <property type="match status" value="1"/>
</dbReference>
<dbReference type="InterPro" id="IPR018497">
    <property type="entry name" value="Peptidase_M13_C"/>
</dbReference>
<dbReference type="Gene3D" id="3.40.390.10">
    <property type="entry name" value="Collagenase (Catalytic Domain)"/>
    <property type="match status" value="1"/>
</dbReference>
<keyword evidence="7" id="KW-0862">Zinc</keyword>
<sequence length="333" mass="38453">MMHAFSYAYVQKHLPKRSQEVAAEMIHEIINGMREEIENSKWLDDYSKRGALEKVQAMREFIGFPRWYNDINSVDDYYKRVVPSKFYFKNVLMMLKFRAKEGLKLLRERVSDQKWVGSPIAINAFYYYPSNAITIPAGILQLPFFEDEHPDALNYGALGSIIGHEISHGFDNVGRQFDKNGNIRNWWSNATISEYRKRAQCFIDKFNNISITYNNTIHRVNSRKTLSENIADSTGVKSVFEAFQTHNKKSSTPDVKLPGLEHLNGNELFFLSYTHSFCSNLPINSLMYQLRNDNHSPAAIRIEGTLSNIEGFAETYNCPLGSRMNPNDKCSIW</sequence>
<dbReference type="InterPro" id="IPR000718">
    <property type="entry name" value="Peptidase_M13"/>
</dbReference>
<comment type="cofactor">
    <cofactor evidence="1">
        <name>Zn(2+)</name>
        <dbReference type="ChEBI" id="CHEBI:29105"/>
    </cofactor>
</comment>
<proteinExistence type="inferred from homology"/>
<reference evidence="11 12" key="1">
    <citation type="journal article" date="2021" name="J. Hered.">
        <title>A chromosome-level genome assembly of the parasitoid wasp, Cotesia glomerata (Hymenoptera: Braconidae).</title>
        <authorList>
            <person name="Pinto B.J."/>
            <person name="Weis J.J."/>
            <person name="Gamble T."/>
            <person name="Ode P.J."/>
            <person name="Paul R."/>
            <person name="Zaspel J.M."/>
        </authorList>
    </citation>
    <scope>NUCLEOTIDE SEQUENCE [LARGE SCALE GENOMIC DNA]</scope>
    <source>
        <strain evidence="11">CgM1</strain>
    </source>
</reference>
<dbReference type="Proteomes" id="UP000826195">
    <property type="component" value="Unassembled WGS sequence"/>
</dbReference>
<evidence type="ECO:0000256" key="5">
    <source>
        <dbReference type="ARBA" id="ARBA00022723"/>
    </source>
</evidence>
<evidence type="ECO:0000259" key="9">
    <source>
        <dbReference type="Pfam" id="PF01431"/>
    </source>
</evidence>
<dbReference type="CDD" id="cd08662">
    <property type="entry name" value="M13"/>
    <property type="match status" value="1"/>
</dbReference>
<dbReference type="SUPFAM" id="SSF55486">
    <property type="entry name" value="Metalloproteases ('zincins'), catalytic domain"/>
    <property type="match status" value="1"/>
</dbReference>
<dbReference type="EMBL" id="JAHXZJ010002609">
    <property type="protein sequence ID" value="KAH0540450.1"/>
    <property type="molecule type" value="Genomic_DNA"/>
</dbReference>
<dbReference type="InterPro" id="IPR008753">
    <property type="entry name" value="Peptidase_M13_N"/>
</dbReference>
<dbReference type="AlphaFoldDB" id="A0AAV7HKR4"/>
<evidence type="ECO:0000256" key="2">
    <source>
        <dbReference type="ARBA" id="ARBA00004401"/>
    </source>
</evidence>
<evidence type="ECO:0000256" key="8">
    <source>
        <dbReference type="ARBA" id="ARBA00023049"/>
    </source>
</evidence>
<feature type="domain" description="Peptidase M13 N-terminal" evidence="10">
    <location>
        <begin position="3"/>
        <end position="65"/>
    </location>
</feature>
<evidence type="ECO:0000313" key="11">
    <source>
        <dbReference type="EMBL" id="KAH0540450.1"/>
    </source>
</evidence>
<dbReference type="GO" id="GO:0046872">
    <property type="term" value="F:metal ion binding"/>
    <property type="evidence" value="ECO:0007669"/>
    <property type="project" value="UniProtKB-KW"/>
</dbReference>
<dbReference type="PANTHER" id="PTHR11733:SF237">
    <property type="entry name" value="NEPRILYSIN-LIKE 4"/>
    <property type="match status" value="1"/>
</dbReference>
<name>A0AAV7HKR4_COTGL</name>
<keyword evidence="4" id="KW-0645">Protease</keyword>
<dbReference type="Pfam" id="PF05649">
    <property type="entry name" value="Peptidase_M13_N"/>
    <property type="match status" value="1"/>
</dbReference>
<keyword evidence="12" id="KW-1185">Reference proteome</keyword>
<dbReference type="GO" id="GO:0004222">
    <property type="term" value="F:metalloendopeptidase activity"/>
    <property type="evidence" value="ECO:0007669"/>
    <property type="project" value="InterPro"/>
</dbReference>
<evidence type="ECO:0000259" key="10">
    <source>
        <dbReference type="Pfam" id="PF05649"/>
    </source>
</evidence>
<dbReference type="GO" id="GO:0016485">
    <property type="term" value="P:protein processing"/>
    <property type="evidence" value="ECO:0007669"/>
    <property type="project" value="TreeGrafter"/>
</dbReference>
<evidence type="ECO:0000256" key="1">
    <source>
        <dbReference type="ARBA" id="ARBA00001947"/>
    </source>
</evidence>
<dbReference type="PRINTS" id="PR00786">
    <property type="entry name" value="NEPRILYSIN"/>
</dbReference>